<organism evidence="3 4">
    <name type="scientific">Mycena chlorophos</name>
    <name type="common">Agaric fungus</name>
    <name type="synonym">Agaricus chlorophos</name>
    <dbReference type="NCBI Taxonomy" id="658473"/>
    <lineage>
        <taxon>Eukaryota</taxon>
        <taxon>Fungi</taxon>
        <taxon>Dikarya</taxon>
        <taxon>Basidiomycota</taxon>
        <taxon>Agaricomycotina</taxon>
        <taxon>Agaricomycetes</taxon>
        <taxon>Agaricomycetidae</taxon>
        <taxon>Agaricales</taxon>
        <taxon>Marasmiineae</taxon>
        <taxon>Mycenaceae</taxon>
        <taxon>Mycena</taxon>
    </lineage>
</organism>
<dbReference type="GO" id="GO:0070290">
    <property type="term" value="F:N-acylphosphatidylethanolamine-specific phospholipase D activity"/>
    <property type="evidence" value="ECO:0007669"/>
    <property type="project" value="InterPro"/>
</dbReference>
<dbReference type="InterPro" id="IPR001279">
    <property type="entry name" value="Metallo-B-lactamas"/>
</dbReference>
<keyword evidence="3" id="KW-0378">Hydrolase</keyword>
<comment type="caution">
    <text evidence="3">The sequence shown here is derived from an EMBL/GenBank/DDBJ whole genome shotgun (WGS) entry which is preliminary data.</text>
</comment>
<dbReference type="OrthoDB" id="332863at2759"/>
<dbReference type="PIRSF" id="PIRSF038896">
    <property type="entry name" value="NAPE-PLD"/>
    <property type="match status" value="1"/>
</dbReference>
<feature type="binding site" evidence="1">
    <location>
        <position position="305"/>
    </location>
    <ligand>
        <name>an N-acyl-1,2-diacyl-sn-glycero-3-phosphoethanolamine</name>
        <dbReference type="ChEBI" id="CHEBI:62537"/>
    </ligand>
</feature>
<dbReference type="InterPro" id="IPR036866">
    <property type="entry name" value="RibonucZ/Hydroxyglut_hydro"/>
</dbReference>
<dbReference type="PANTHER" id="PTHR15032">
    <property type="entry name" value="N-ACYL-PHOSPHATIDYLETHANOLAMINE-HYDROLYZING PHOSPHOLIPASE D"/>
    <property type="match status" value="1"/>
</dbReference>
<dbReference type="Gene3D" id="3.60.15.10">
    <property type="entry name" value="Ribonuclease Z/Hydroxyacylglutathione hydrolase-like"/>
    <property type="match status" value="1"/>
</dbReference>
<reference evidence="3" key="1">
    <citation type="submission" date="2020-05" db="EMBL/GenBank/DDBJ databases">
        <title>Mycena genomes resolve the evolution of fungal bioluminescence.</title>
        <authorList>
            <person name="Tsai I.J."/>
        </authorList>
    </citation>
    <scope>NUCLEOTIDE SEQUENCE</scope>
    <source>
        <strain evidence="3">110903Hualien_Pintung</strain>
    </source>
</reference>
<feature type="domain" description="Metallo-beta-lactamase" evidence="2">
    <location>
        <begin position="95"/>
        <end position="328"/>
    </location>
</feature>
<dbReference type="Proteomes" id="UP000613580">
    <property type="component" value="Unassembled WGS sequence"/>
</dbReference>
<sequence length="378" mass="41421">MPIQTSANYHKSRTGPFENPWPPVLTMMASAMALLRLPIERALPYAHDLPHVKTVQTVKPDFDVLKSTDKLCAMWLGHAGYLLQFPAESGHRPIRIVFDPIFSERAVPSAWVGPTRRLAAPCKVGDVPEVDFVAVSHNHYDHCDLDALKAFSNTSSTTVFLVPLGVKQLLNSVGIPNSRIYELDWWDTLEFPAPTLGGRKSGYKLTCTPAQHNSGRGITDQNWTLWCGWTIQQVSEDGNVLVSAYFAGDTGYQTAQGPCPVFKEIGERIGPFDVAIVPIWSGASLTFLGKLGYRLSDETHLVTLHATPEDAVRLAGDVRARRALAMHFGTFAGSDDEALEPAVRLARAQMKEGSVPVDVLDVGECVALDLEASTEQED</sequence>
<evidence type="ECO:0000313" key="4">
    <source>
        <dbReference type="Proteomes" id="UP000613580"/>
    </source>
</evidence>
<evidence type="ECO:0000256" key="1">
    <source>
        <dbReference type="PIRSR" id="PIRSR038896-50"/>
    </source>
</evidence>
<dbReference type="GO" id="GO:0008270">
    <property type="term" value="F:zinc ion binding"/>
    <property type="evidence" value="ECO:0007669"/>
    <property type="project" value="InterPro"/>
</dbReference>
<evidence type="ECO:0000313" key="3">
    <source>
        <dbReference type="EMBL" id="KAF7305760.1"/>
    </source>
</evidence>
<dbReference type="InterPro" id="IPR024884">
    <property type="entry name" value="NAPE-PLD"/>
</dbReference>
<accession>A0A8H6SVA5</accession>
<keyword evidence="4" id="KW-1185">Reference proteome</keyword>
<gene>
    <name evidence="3" type="ORF">HMN09_00729700</name>
</gene>
<proteinExistence type="predicted"/>
<dbReference type="GO" id="GO:0070292">
    <property type="term" value="P:N-acylphosphatidylethanolamine metabolic process"/>
    <property type="evidence" value="ECO:0007669"/>
    <property type="project" value="TreeGrafter"/>
</dbReference>
<dbReference type="PANTHER" id="PTHR15032:SF4">
    <property type="entry name" value="N-ACYL-PHOSPHATIDYLETHANOLAMINE-HYDROLYZING PHOSPHOLIPASE D"/>
    <property type="match status" value="1"/>
</dbReference>
<dbReference type="GO" id="GO:0005737">
    <property type="term" value="C:cytoplasm"/>
    <property type="evidence" value="ECO:0007669"/>
    <property type="project" value="TreeGrafter"/>
</dbReference>
<evidence type="ECO:0000259" key="2">
    <source>
        <dbReference type="Pfam" id="PF12706"/>
    </source>
</evidence>
<name>A0A8H6SVA5_MYCCL</name>
<dbReference type="AlphaFoldDB" id="A0A8H6SVA5"/>
<dbReference type="SUPFAM" id="SSF56281">
    <property type="entry name" value="Metallo-hydrolase/oxidoreductase"/>
    <property type="match status" value="1"/>
</dbReference>
<dbReference type="Pfam" id="PF12706">
    <property type="entry name" value="Lactamase_B_2"/>
    <property type="match status" value="1"/>
</dbReference>
<protein>
    <submittedName>
        <fullName evidence="3">Metallo-hydrolase/oxidoreductase</fullName>
    </submittedName>
</protein>
<dbReference type="GO" id="GO:0070291">
    <property type="term" value="P:N-acylethanolamine metabolic process"/>
    <property type="evidence" value="ECO:0007669"/>
    <property type="project" value="TreeGrafter"/>
</dbReference>
<dbReference type="EMBL" id="JACAZE010000009">
    <property type="protein sequence ID" value="KAF7305760.1"/>
    <property type="molecule type" value="Genomic_DNA"/>
</dbReference>
<feature type="binding site" evidence="1">
    <location>
        <position position="140"/>
    </location>
    <ligand>
        <name>an N-acyl-1,2-diacyl-sn-glycero-3-phosphoethanolamine</name>
        <dbReference type="ChEBI" id="CHEBI:62537"/>
    </ligand>
</feature>